<dbReference type="PROSITE" id="PS51066">
    <property type="entry name" value="ZF_FPG_2"/>
    <property type="match status" value="1"/>
</dbReference>
<dbReference type="SUPFAM" id="SSF81624">
    <property type="entry name" value="N-terminal domain of MutM-like DNA repair proteins"/>
    <property type="match status" value="1"/>
</dbReference>
<evidence type="ECO:0000256" key="6">
    <source>
        <dbReference type="ARBA" id="ARBA00022763"/>
    </source>
</evidence>
<evidence type="ECO:0000313" key="19">
    <source>
        <dbReference type="EMBL" id="OGM79128.1"/>
    </source>
</evidence>
<accession>A0A1F8CTR3</accession>
<dbReference type="NCBIfam" id="TIGR00577">
    <property type="entry name" value="fpg"/>
    <property type="match status" value="1"/>
</dbReference>
<keyword evidence="8" id="KW-0378">Hydrolase</keyword>
<keyword evidence="12" id="KW-0456">Lyase</keyword>
<evidence type="ECO:0000256" key="12">
    <source>
        <dbReference type="ARBA" id="ARBA00023239"/>
    </source>
</evidence>
<evidence type="ECO:0000256" key="7">
    <source>
        <dbReference type="ARBA" id="ARBA00022771"/>
    </source>
</evidence>
<evidence type="ECO:0000256" key="14">
    <source>
        <dbReference type="ARBA" id="ARBA00023295"/>
    </source>
</evidence>
<dbReference type="InterPro" id="IPR010979">
    <property type="entry name" value="Ribosomal_uS13-like_H2TH"/>
</dbReference>
<dbReference type="SMART" id="SM01232">
    <property type="entry name" value="H2TH"/>
    <property type="match status" value="1"/>
</dbReference>
<dbReference type="NCBIfam" id="NF002211">
    <property type="entry name" value="PRK01103.1"/>
    <property type="match status" value="1"/>
</dbReference>
<dbReference type="GO" id="GO:0034039">
    <property type="term" value="F:8-oxo-7,8-dihydroguanine DNA N-glycosylase activity"/>
    <property type="evidence" value="ECO:0007669"/>
    <property type="project" value="TreeGrafter"/>
</dbReference>
<evidence type="ECO:0000256" key="11">
    <source>
        <dbReference type="ARBA" id="ARBA00023204"/>
    </source>
</evidence>
<keyword evidence="10" id="KW-0238">DNA-binding</keyword>
<feature type="domain" description="FPG-type" evidence="17">
    <location>
        <begin position="246"/>
        <end position="280"/>
    </location>
</feature>
<sequence length="280" mass="31748">MPELPEVETIRLQLEKFLSNHTIQDVEILSPKTFPSGKEKIIKGKIISLERFGKAIVINLNNHYSLIIHLKMTGQLIYRGPNLVNPPPLSKNVAGLPGKHTRIIIDLDHNGKLFFNDLRKFGWFKVVKTDELKSVPFLKNLGPEPLKDLTPTHFQEILRKSNQKIKLFLLDQKRLSGVGNIYANDALWLAKIDPNRSARFLTKNESKTLFTAIGQVLNNGLKFAGASDNSFVTATGGEGEYQNHFLVYNQKDKPCSRCQTKIKKIKFSSRGTYFCPNCQK</sequence>
<evidence type="ECO:0000256" key="8">
    <source>
        <dbReference type="ARBA" id="ARBA00022801"/>
    </source>
</evidence>
<dbReference type="Pfam" id="PF06827">
    <property type="entry name" value="zf-FPG_IleRS"/>
    <property type="match status" value="1"/>
</dbReference>
<dbReference type="InterPro" id="IPR015886">
    <property type="entry name" value="H2TH_FPG"/>
</dbReference>
<dbReference type="Gene3D" id="3.20.190.10">
    <property type="entry name" value="MutM-like, N-terminal"/>
    <property type="match status" value="1"/>
</dbReference>
<evidence type="ECO:0000256" key="1">
    <source>
        <dbReference type="ARBA" id="ARBA00001668"/>
    </source>
</evidence>
<evidence type="ECO:0000256" key="2">
    <source>
        <dbReference type="ARBA" id="ARBA00001947"/>
    </source>
</evidence>
<dbReference type="InterPro" id="IPR000214">
    <property type="entry name" value="Znf_DNA_glyclase/AP_lyase"/>
</dbReference>
<keyword evidence="11" id="KW-0234">DNA repair</keyword>
<dbReference type="Pfam" id="PF01149">
    <property type="entry name" value="Fapy_DNA_glyco"/>
    <property type="match status" value="1"/>
</dbReference>
<keyword evidence="13" id="KW-0511">Multifunctional enzyme</keyword>
<keyword evidence="5" id="KW-0479">Metal-binding</keyword>
<dbReference type="Proteomes" id="UP000178999">
    <property type="component" value="Unassembled WGS sequence"/>
</dbReference>
<comment type="cofactor">
    <cofactor evidence="2">
        <name>Zn(2+)</name>
        <dbReference type="ChEBI" id="CHEBI:29105"/>
    </cofactor>
</comment>
<gene>
    <name evidence="19" type="ORF">A2382_02740</name>
</gene>
<evidence type="ECO:0000256" key="15">
    <source>
        <dbReference type="ARBA" id="ARBA00044632"/>
    </source>
</evidence>
<evidence type="ECO:0000256" key="16">
    <source>
        <dbReference type="PROSITE-ProRule" id="PRU00391"/>
    </source>
</evidence>
<evidence type="ECO:0000256" key="9">
    <source>
        <dbReference type="ARBA" id="ARBA00022833"/>
    </source>
</evidence>
<evidence type="ECO:0000256" key="4">
    <source>
        <dbReference type="ARBA" id="ARBA00011245"/>
    </source>
</evidence>
<keyword evidence="6" id="KW-0227">DNA damage</keyword>
<dbReference type="SUPFAM" id="SSF57716">
    <property type="entry name" value="Glucocorticoid receptor-like (DNA-binding domain)"/>
    <property type="match status" value="1"/>
</dbReference>
<evidence type="ECO:0000259" key="18">
    <source>
        <dbReference type="PROSITE" id="PS51068"/>
    </source>
</evidence>
<name>A0A1F8CTR3_9BACT</name>
<dbReference type="CDD" id="cd08966">
    <property type="entry name" value="EcFpg-like_N"/>
    <property type="match status" value="1"/>
</dbReference>
<keyword evidence="9" id="KW-0862">Zinc</keyword>
<evidence type="ECO:0000259" key="17">
    <source>
        <dbReference type="PROSITE" id="PS51066"/>
    </source>
</evidence>
<dbReference type="InterPro" id="IPR012319">
    <property type="entry name" value="FPG_cat"/>
</dbReference>
<evidence type="ECO:0000256" key="10">
    <source>
        <dbReference type="ARBA" id="ARBA00023125"/>
    </source>
</evidence>
<evidence type="ECO:0000256" key="5">
    <source>
        <dbReference type="ARBA" id="ARBA00022723"/>
    </source>
</evidence>
<feature type="domain" description="Formamidopyrimidine-DNA glycosylase catalytic" evidence="18">
    <location>
        <begin position="2"/>
        <end position="122"/>
    </location>
</feature>
<dbReference type="GO" id="GO:0008270">
    <property type="term" value="F:zinc ion binding"/>
    <property type="evidence" value="ECO:0007669"/>
    <property type="project" value="UniProtKB-KW"/>
</dbReference>
<dbReference type="PANTHER" id="PTHR22993">
    <property type="entry name" value="FORMAMIDOPYRIMIDINE-DNA GLYCOSYLASE"/>
    <property type="match status" value="1"/>
</dbReference>
<organism evidence="19 20">
    <name type="scientific">Candidatus Woesebacteria bacterium RIFOXYB1_FULL_38_16</name>
    <dbReference type="NCBI Taxonomy" id="1802538"/>
    <lineage>
        <taxon>Bacteria</taxon>
        <taxon>Candidatus Woeseibacteriota</taxon>
    </lineage>
</organism>
<dbReference type="EMBL" id="MGHY01000019">
    <property type="protein sequence ID" value="OGM79128.1"/>
    <property type="molecule type" value="Genomic_DNA"/>
</dbReference>
<dbReference type="SMART" id="SM00898">
    <property type="entry name" value="Fapy_DNA_glyco"/>
    <property type="match status" value="1"/>
</dbReference>
<dbReference type="PROSITE" id="PS51068">
    <property type="entry name" value="FPG_CAT"/>
    <property type="match status" value="1"/>
</dbReference>
<dbReference type="STRING" id="1802538.A2382_02740"/>
<dbReference type="AlphaFoldDB" id="A0A1F8CTR3"/>
<keyword evidence="14" id="KW-0326">Glycosidase</keyword>
<dbReference type="PANTHER" id="PTHR22993:SF9">
    <property type="entry name" value="FORMAMIDOPYRIMIDINE-DNA GLYCOSYLASE"/>
    <property type="match status" value="1"/>
</dbReference>
<comment type="caution">
    <text evidence="19">The sequence shown here is derived from an EMBL/GenBank/DDBJ whole genome shotgun (WGS) entry which is preliminary data.</text>
</comment>
<dbReference type="GO" id="GO:0003684">
    <property type="term" value="F:damaged DNA binding"/>
    <property type="evidence" value="ECO:0007669"/>
    <property type="project" value="InterPro"/>
</dbReference>
<keyword evidence="7 16" id="KW-0863">Zinc-finger</keyword>
<evidence type="ECO:0000256" key="3">
    <source>
        <dbReference type="ARBA" id="ARBA00009409"/>
    </source>
</evidence>
<dbReference type="GO" id="GO:0140078">
    <property type="term" value="F:class I DNA-(apurinic or apyrimidinic site) endonuclease activity"/>
    <property type="evidence" value="ECO:0007669"/>
    <property type="project" value="UniProtKB-EC"/>
</dbReference>
<comment type="catalytic activity">
    <reaction evidence="1">
        <text>Hydrolysis of DNA containing ring-opened 7-methylguanine residues, releasing 2,6-diamino-4-hydroxy-5-(N-methyl)formamidopyrimidine.</text>
        <dbReference type="EC" id="3.2.2.23"/>
    </reaction>
</comment>
<dbReference type="GO" id="GO:0006284">
    <property type="term" value="P:base-excision repair"/>
    <property type="evidence" value="ECO:0007669"/>
    <property type="project" value="InterPro"/>
</dbReference>
<protein>
    <submittedName>
        <fullName evidence="19">DNA-formamidopyrimidine glycosylase</fullName>
    </submittedName>
</protein>
<reference evidence="19 20" key="1">
    <citation type="journal article" date="2016" name="Nat. Commun.">
        <title>Thousands of microbial genomes shed light on interconnected biogeochemical processes in an aquifer system.</title>
        <authorList>
            <person name="Anantharaman K."/>
            <person name="Brown C.T."/>
            <person name="Hug L.A."/>
            <person name="Sharon I."/>
            <person name="Castelle C.J."/>
            <person name="Probst A.J."/>
            <person name="Thomas B.C."/>
            <person name="Singh A."/>
            <person name="Wilkins M.J."/>
            <person name="Karaoz U."/>
            <person name="Brodie E.L."/>
            <person name="Williams K.H."/>
            <person name="Hubbard S.S."/>
            <person name="Banfield J.F."/>
        </authorList>
    </citation>
    <scope>NUCLEOTIDE SEQUENCE [LARGE SCALE GENOMIC DNA]</scope>
</reference>
<dbReference type="FunFam" id="1.10.8.50:FF:000003">
    <property type="entry name" value="Formamidopyrimidine-DNA glycosylase"/>
    <property type="match status" value="1"/>
</dbReference>
<dbReference type="InterPro" id="IPR010663">
    <property type="entry name" value="Znf_FPG/IleRS"/>
</dbReference>
<comment type="catalytic activity">
    <reaction evidence="15">
        <text>2'-deoxyribonucleotide-(2'-deoxyribose 5'-phosphate)-2'-deoxyribonucleotide-DNA = a 3'-end 2'-deoxyribonucleotide-(2,3-dehydro-2,3-deoxyribose 5'-phosphate)-DNA + a 5'-end 5'-phospho-2'-deoxyribonucleoside-DNA + H(+)</text>
        <dbReference type="Rhea" id="RHEA:66592"/>
        <dbReference type="Rhea" id="RHEA-COMP:13180"/>
        <dbReference type="Rhea" id="RHEA-COMP:16897"/>
        <dbReference type="Rhea" id="RHEA-COMP:17067"/>
        <dbReference type="ChEBI" id="CHEBI:15378"/>
        <dbReference type="ChEBI" id="CHEBI:136412"/>
        <dbReference type="ChEBI" id="CHEBI:157695"/>
        <dbReference type="ChEBI" id="CHEBI:167181"/>
        <dbReference type="EC" id="4.2.99.18"/>
    </reaction>
</comment>
<dbReference type="Gene3D" id="1.10.8.50">
    <property type="match status" value="1"/>
</dbReference>
<dbReference type="SUPFAM" id="SSF46946">
    <property type="entry name" value="S13-like H2TH domain"/>
    <property type="match status" value="1"/>
</dbReference>
<dbReference type="Pfam" id="PF06831">
    <property type="entry name" value="H2TH"/>
    <property type="match status" value="1"/>
</dbReference>
<evidence type="ECO:0000256" key="13">
    <source>
        <dbReference type="ARBA" id="ARBA00023268"/>
    </source>
</evidence>
<comment type="similarity">
    <text evidence="3">Belongs to the FPG family.</text>
</comment>
<dbReference type="InterPro" id="IPR020629">
    <property type="entry name" value="FPG_Glyclase"/>
</dbReference>
<dbReference type="InterPro" id="IPR035937">
    <property type="entry name" value="FPG_N"/>
</dbReference>
<comment type="subunit">
    <text evidence="4">Monomer.</text>
</comment>
<proteinExistence type="inferred from homology"/>
<evidence type="ECO:0000313" key="20">
    <source>
        <dbReference type="Proteomes" id="UP000178999"/>
    </source>
</evidence>